<sequence>MRHGTSFNPEQDVNWKTLKELIPYLLAFRQRIGVALLCLVAAKVASVGLPFILKHIVDQLDSQDQPAIVVLPLALLIAYGALRFANVLFGEVRDTIFGRVTESAMRNIGLTVFKHLHSLDLDFHLNRRTGGLSRDIERGTNGINFLLRFMVFNIVPTFIEIGLVVVLLGWRYSIWFALIVLIAVICYVAFSIYATERRTAYIRRANEAESRSSSRAVDSLLNFETVKYFGNEHYEAQRYDEELASWQLARRQNRLSLFALNAGQAFIIAAAMTAAMILAASQVQAEKMTLGDFVLINAFMMQIFMPLNFLGFVYREMKGSMANIEAMFALLRQRPSINDAAQAPTLALKDGCIEVQDLNFQYHSDRPILNNISFTVAAKQKVAIVGSSGAGKSTLLKLLFRFYDASSGRILIDGQDIKTVSQASLRGALGIVPQDTVLFNMSILENIRYGRIDASDEDIYEAIRMAHLSDFIARLPKGVDTLVGERGLKLSGGEKQRVAIARALLKKSPIMIFDEATSSLDSASERLILEAIKDIAREHTMLVIAHRLSTVVDADHILVLDQGEIVEQGNHASLLAQQGQYAHLWLMQQRERSIAPTAEE</sequence>
<dbReference type="InterPro" id="IPR036640">
    <property type="entry name" value="ABC1_TM_sf"/>
</dbReference>
<dbReference type="EMBL" id="CP014544">
    <property type="protein sequence ID" value="AMO69694.1"/>
    <property type="molecule type" value="Genomic_DNA"/>
</dbReference>
<feature type="transmembrane region" description="Helical" evidence="8">
    <location>
        <begin position="32"/>
        <end position="53"/>
    </location>
</feature>
<feature type="domain" description="ABC transmembrane type-1" evidence="10">
    <location>
        <begin position="34"/>
        <end position="319"/>
    </location>
</feature>
<dbReference type="Gene3D" id="1.20.1560.10">
    <property type="entry name" value="ABC transporter type 1, transmembrane domain"/>
    <property type="match status" value="1"/>
</dbReference>
<dbReference type="PROSITE" id="PS00211">
    <property type="entry name" value="ABC_TRANSPORTER_1"/>
    <property type="match status" value="1"/>
</dbReference>
<keyword evidence="7 8" id="KW-0472">Membrane</keyword>
<dbReference type="STRING" id="1470434.AZF00_15925"/>
<feature type="domain" description="ABC transporter" evidence="9">
    <location>
        <begin position="353"/>
        <end position="587"/>
    </location>
</feature>
<feature type="transmembrane region" description="Helical" evidence="8">
    <location>
        <begin position="174"/>
        <end position="194"/>
    </location>
</feature>
<evidence type="ECO:0000256" key="4">
    <source>
        <dbReference type="ARBA" id="ARBA00022741"/>
    </source>
</evidence>
<dbReference type="Gene3D" id="3.40.50.300">
    <property type="entry name" value="P-loop containing nucleotide triphosphate hydrolases"/>
    <property type="match status" value="1"/>
</dbReference>
<reference evidence="11 12" key="1">
    <citation type="submission" date="2015-12" db="EMBL/GenBank/DDBJ databases">
        <authorList>
            <person name="Shamseldin A."/>
            <person name="Moawad H."/>
            <person name="Abd El-Rahim W.M."/>
            <person name="Sadowsky M.J."/>
        </authorList>
    </citation>
    <scope>NUCLEOTIDE SEQUENCE [LARGE SCALE GENOMIC DNA]</scope>
    <source>
        <strain evidence="11 12">SM2</strain>
    </source>
</reference>
<dbReference type="AlphaFoldDB" id="A0A127M8X3"/>
<dbReference type="InterPro" id="IPR027417">
    <property type="entry name" value="P-loop_NTPase"/>
</dbReference>
<name>A0A127M8X3_9GAMM</name>
<proteinExistence type="predicted"/>
<dbReference type="KEGG" id="zal:AZF00_15925"/>
<dbReference type="InterPro" id="IPR011527">
    <property type="entry name" value="ABC1_TM_dom"/>
</dbReference>
<dbReference type="FunFam" id="3.40.50.300:FF:000186">
    <property type="entry name" value="ATP-binding cassette sub-family B member 7, mitochondrial"/>
    <property type="match status" value="1"/>
</dbReference>
<dbReference type="RefSeq" id="WP_008252071.1">
    <property type="nucleotide sequence ID" value="NZ_CP014544.1"/>
</dbReference>
<dbReference type="GO" id="GO:0034040">
    <property type="term" value="F:ATPase-coupled lipid transmembrane transporter activity"/>
    <property type="evidence" value="ECO:0007669"/>
    <property type="project" value="TreeGrafter"/>
</dbReference>
<comment type="subcellular location">
    <subcellularLocation>
        <location evidence="1">Cell membrane</location>
        <topology evidence="1">Multi-pass membrane protein</topology>
    </subcellularLocation>
</comment>
<evidence type="ECO:0000259" key="9">
    <source>
        <dbReference type="PROSITE" id="PS50893"/>
    </source>
</evidence>
<dbReference type="InterPro" id="IPR039421">
    <property type="entry name" value="Type_1_exporter"/>
</dbReference>
<dbReference type="InterPro" id="IPR003439">
    <property type="entry name" value="ABC_transporter-like_ATP-bd"/>
</dbReference>
<evidence type="ECO:0000256" key="6">
    <source>
        <dbReference type="ARBA" id="ARBA00022989"/>
    </source>
</evidence>
<dbReference type="SMART" id="SM00382">
    <property type="entry name" value="AAA"/>
    <property type="match status" value="1"/>
</dbReference>
<evidence type="ECO:0000256" key="2">
    <source>
        <dbReference type="ARBA" id="ARBA00022448"/>
    </source>
</evidence>
<dbReference type="SUPFAM" id="SSF52540">
    <property type="entry name" value="P-loop containing nucleoside triphosphate hydrolases"/>
    <property type="match status" value="1"/>
</dbReference>
<dbReference type="GO" id="GO:0005524">
    <property type="term" value="F:ATP binding"/>
    <property type="evidence" value="ECO:0007669"/>
    <property type="project" value="UniProtKB-KW"/>
</dbReference>
<evidence type="ECO:0000313" key="11">
    <source>
        <dbReference type="EMBL" id="AMO69694.1"/>
    </source>
</evidence>
<feature type="transmembrane region" description="Helical" evidence="8">
    <location>
        <begin position="145"/>
        <end position="168"/>
    </location>
</feature>
<dbReference type="CDD" id="cd18582">
    <property type="entry name" value="ABC_6TM_ATM1_ABCB7"/>
    <property type="match status" value="1"/>
</dbReference>
<dbReference type="PROSITE" id="PS50893">
    <property type="entry name" value="ABC_TRANSPORTER_2"/>
    <property type="match status" value="1"/>
</dbReference>
<evidence type="ECO:0000256" key="7">
    <source>
        <dbReference type="ARBA" id="ARBA00023136"/>
    </source>
</evidence>
<keyword evidence="2" id="KW-0813">Transport</keyword>
<feature type="transmembrane region" description="Helical" evidence="8">
    <location>
        <begin position="65"/>
        <end position="89"/>
    </location>
</feature>
<evidence type="ECO:0000256" key="1">
    <source>
        <dbReference type="ARBA" id="ARBA00004651"/>
    </source>
</evidence>
<gene>
    <name evidence="11" type="ORF">AZF00_15925</name>
</gene>
<evidence type="ECO:0000313" key="12">
    <source>
        <dbReference type="Proteomes" id="UP000074119"/>
    </source>
</evidence>
<accession>A0A127M8X3</accession>
<dbReference type="PANTHER" id="PTHR24221">
    <property type="entry name" value="ATP-BINDING CASSETTE SUB-FAMILY B"/>
    <property type="match status" value="1"/>
</dbReference>
<evidence type="ECO:0000259" key="10">
    <source>
        <dbReference type="PROSITE" id="PS50929"/>
    </source>
</evidence>
<feature type="transmembrane region" description="Helical" evidence="8">
    <location>
        <begin position="293"/>
        <end position="314"/>
    </location>
</feature>
<dbReference type="SUPFAM" id="SSF90123">
    <property type="entry name" value="ABC transporter transmembrane region"/>
    <property type="match status" value="1"/>
</dbReference>
<dbReference type="GO" id="GO:0005886">
    <property type="term" value="C:plasma membrane"/>
    <property type="evidence" value="ECO:0007669"/>
    <property type="project" value="UniProtKB-SubCell"/>
</dbReference>
<keyword evidence="5" id="KW-0067">ATP-binding</keyword>
<dbReference type="InterPro" id="IPR003593">
    <property type="entry name" value="AAA+_ATPase"/>
</dbReference>
<dbReference type="Pfam" id="PF00005">
    <property type="entry name" value="ABC_tran"/>
    <property type="match status" value="1"/>
</dbReference>
<evidence type="ECO:0000256" key="5">
    <source>
        <dbReference type="ARBA" id="ARBA00022840"/>
    </source>
</evidence>
<feature type="transmembrane region" description="Helical" evidence="8">
    <location>
        <begin position="257"/>
        <end position="281"/>
    </location>
</feature>
<dbReference type="PROSITE" id="PS50929">
    <property type="entry name" value="ABC_TM1F"/>
    <property type="match status" value="1"/>
</dbReference>
<keyword evidence="6 8" id="KW-1133">Transmembrane helix</keyword>
<dbReference type="Pfam" id="PF00664">
    <property type="entry name" value="ABC_membrane"/>
    <property type="match status" value="1"/>
</dbReference>
<keyword evidence="4" id="KW-0547">Nucleotide-binding</keyword>
<dbReference type="Proteomes" id="UP000074119">
    <property type="component" value="Chromosome"/>
</dbReference>
<dbReference type="InterPro" id="IPR017871">
    <property type="entry name" value="ABC_transporter-like_CS"/>
</dbReference>
<organism evidence="11 12">
    <name type="scientific">Zhongshania aliphaticivorans</name>
    <dbReference type="NCBI Taxonomy" id="1470434"/>
    <lineage>
        <taxon>Bacteria</taxon>
        <taxon>Pseudomonadati</taxon>
        <taxon>Pseudomonadota</taxon>
        <taxon>Gammaproteobacteria</taxon>
        <taxon>Cellvibrionales</taxon>
        <taxon>Spongiibacteraceae</taxon>
        <taxon>Zhongshania</taxon>
    </lineage>
</organism>
<dbReference type="PANTHER" id="PTHR24221:SF632">
    <property type="entry name" value="ATP-DEPENDENT LIPID A-CORE FLIPPASE"/>
    <property type="match status" value="1"/>
</dbReference>
<keyword evidence="3 8" id="KW-0812">Transmembrane</keyword>
<dbReference type="GO" id="GO:0140359">
    <property type="term" value="F:ABC-type transporter activity"/>
    <property type="evidence" value="ECO:0007669"/>
    <property type="project" value="InterPro"/>
</dbReference>
<protein>
    <submittedName>
        <fullName evidence="11">Metal ABC transporter permease</fullName>
    </submittedName>
</protein>
<evidence type="ECO:0000256" key="3">
    <source>
        <dbReference type="ARBA" id="ARBA00022692"/>
    </source>
</evidence>
<evidence type="ECO:0000256" key="8">
    <source>
        <dbReference type="SAM" id="Phobius"/>
    </source>
</evidence>
<dbReference type="GO" id="GO:0016887">
    <property type="term" value="F:ATP hydrolysis activity"/>
    <property type="evidence" value="ECO:0007669"/>
    <property type="project" value="InterPro"/>
</dbReference>